<organism evidence="2 3">
    <name type="scientific">Bifidobacterium mongoliense DSM 21395</name>
    <dbReference type="NCBI Taxonomy" id="1437603"/>
    <lineage>
        <taxon>Bacteria</taxon>
        <taxon>Bacillati</taxon>
        <taxon>Actinomycetota</taxon>
        <taxon>Actinomycetes</taxon>
        <taxon>Bifidobacteriales</taxon>
        <taxon>Bifidobacteriaceae</taxon>
        <taxon>Bifidobacterium</taxon>
    </lineage>
</organism>
<evidence type="ECO:0000313" key="3">
    <source>
        <dbReference type="Proteomes" id="UP000029082"/>
    </source>
</evidence>
<dbReference type="EMBL" id="JGZE01000011">
    <property type="protein sequence ID" value="KFI76782.1"/>
    <property type="molecule type" value="Genomic_DNA"/>
</dbReference>
<dbReference type="STRING" id="1437603.GCA_000771525_01108"/>
<gene>
    <name evidence="2" type="ORF">BMON_0685</name>
</gene>
<dbReference type="OrthoDB" id="9796770at2"/>
<accession>A0A087C0I2</accession>
<sequence>MTETQRWNIELGGVRQRITLEDAGDGVPVMVMFHGGPWSPFIYGMAYAGYYPELARHASLLWWDQYGCGRNYERDIPSDLRIGDFADMAVDLVRAIHRRYPHRPIVLNGFSFGTYLTMEVARRLPRMVDAVINVAPIMNMRDTLTNFDHVLSDRVSAAETRRLSRLRGQDRYDPYLSRLETLISRHTRAFSSRPAVCNGMVLRWLARWVTSADYRLRDLWGAAMGSLPYGRGERYAALWDSMGDIDLWPAASGATMPVLYLQGEYDRYVLPSELRDLAERRDNVRYARIAGVGHIPDARAWRDIESRMIRVLDRCRS</sequence>
<comment type="caution">
    <text evidence="2">The sequence shown here is derived from an EMBL/GenBank/DDBJ whole genome shotgun (WGS) entry which is preliminary data.</text>
</comment>
<dbReference type="AlphaFoldDB" id="A0A087C0I2"/>
<proteinExistence type="predicted"/>
<dbReference type="InterPro" id="IPR029058">
    <property type="entry name" value="AB_hydrolase_fold"/>
</dbReference>
<protein>
    <submittedName>
        <fullName evidence="2">Clan SC, family S33, methylesterase-like serine peptidase</fullName>
    </submittedName>
</protein>
<dbReference type="Proteomes" id="UP000029082">
    <property type="component" value="Unassembled WGS sequence"/>
</dbReference>
<dbReference type="InterPro" id="IPR000073">
    <property type="entry name" value="AB_hydrolase_1"/>
</dbReference>
<reference evidence="2 3" key="1">
    <citation type="submission" date="2014-03" db="EMBL/GenBank/DDBJ databases">
        <title>Genomics of Bifidobacteria.</title>
        <authorList>
            <person name="Ventura M."/>
            <person name="Milani C."/>
            <person name="Lugli G.A."/>
        </authorList>
    </citation>
    <scope>NUCLEOTIDE SEQUENCE [LARGE SCALE GENOMIC DNA]</scope>
    <source>
        <strain evidence="2 3">DSM 21395</strain>
    </source>
</reference>
<evidence type="ECO:0000259" key="1">
    <source>
        <dbReference type="Pfam" id="PF00561"/>
    </source>
</evidence>
<dbReference type="PANTHER" id="PTHR43194">
    <property type="entry name" value="HYDROLASE ALPHA/BETA FOLD FAMILY"/>
    <property type="match status" value="1"/>
</dbReference>
<dbReference type="GO" id="GO:0003824">
    <property type="term" value="F:catalytic activity"/>
    <property type="evidence" value="ECO:0007669"/>
    <property type="project" value="UniProtKB-ARBA"/>
</dbReference>
<evidence type="ECO:0000313" key="2">
    <source>
        <dbReference type="EMBL" id="KFI76782.1"/>
    </source>
</evidence>
<dbReference type="InterPro" id="IPR050228">
    <property type="entry name" value="Carboxylesterase_BioH"/>
</dbReference>
<dbReference type="eggNOG" id="COG2267">
    <property type="taxonomic scope" value="Bacteria"/>
</dbReference>
<keyword evidence="3" id="KW-1185">Reference proteome</keyword>
<dbReference type="SUPFAM" id="SSF53474">
    <property type="entry name" value="alpha/beta-Hydrolases"/>
    <property type="match status" value="1"/>
</dbReference>
<dbReference type="Gene3D" id="3.40.50.1820">
    <property type="entry name" value="alpha/beta hydrolase"/>
    <property type="match status" value="1"/>
</dbReference>
<name>A0A087C0I2_9BIFI</name>
<feature type="domain" description="AB hydrolase-1" evidence="1">
    <location>
        <begin position="28"/>
        <end position="295"/>
    </location>
</feature>
<dbReference type="PANTHER" id="PTHR43194:SF2">
    <property type="entry name" value="PEROXISOMAL MEMBRANE PROTEIN LPX1"/>
    <property type="match status" value="1"/>
</dbReference>
<dbReference type="GeneID" id="93094231"/>
<dbReference type="RefSeq" id="WP_161786310.1">
    <property type="nucleotide sequence ID" value="NZ_JDUO01000003.1"/>
</dbReference>
<dbReference type="Pfam" id="PF00561">
    <property type="entry name" value="Abhydrolase_1"/>
    <property type="match status" value="1"/>
</dbReference>